<evidence type="ECO:0000313" key="2">
    <source>
        <dbReference type="Proteomes" id="UP000741863"/>
    </source>
</evidence>
<dbReference type="NCBIfam" id="NF046065">
    <property type="entry name" value="MtxRegRemB"/>
    <property type="match status" value="1"/>
</dbReference>
<organism evidence="1 2">
    <name type="scientific">Geomicrobium sediminis</name>
    <dbReference type="NCBI Taxonomy" id="1347788"/>
    <lineage>
        <taxon>Bacteria</taxon>
        <taxon>Bacillati</taxon>
        <taxon>Bacillota</taxon>
        <taxon>Bacilli</taxon>
        <taxon>Bacillales</taxon>
        <taxon>Geomicrobium</taxon>
    </lineage>
</organism>
<dbReference type="InterPro" id="IPR007169">
    <property type="entry name" value="RemA-like"/>
</dbReference>
<evidence type="ECO:0008006" key="3">
    <source>
        <dbReference type="Google" id="ProtNLM"/>
    </source>
</evidence>
<dbReference type="Proteomes" id="UP000741863">
    <property type="component" value="Unassembled WGS sequence"/>
</dbReference>
<evidence type="ECO:0000313" key="1">
    <source>
        <dbReference type="EMBL" id="MBM7634530.1"/>
    </source>
</evidence>
<reference evidence="1 2" key="1">
    <citation type="submission" date="2021-01" db="EMBL/GenBank/DDBJ databases">
        <title>Genomic Encyclopedia of Type Strains, Phase IV (KMG-IV): sequencing the most valuable type-strain genomes for metagenomic binning, comparative biology and taxonomic classification.</title>
        <authorList>
            <person name="Goeker M."/>
        </authorList>
    </citation>
    <scope>NUCLEOTIDE SEQUENCE [LARGE SCALE GENOMIC DNA]</scope>
    <source>
        <strain evidence="1 2">DSM 25540</strain>
    </source>
</reference>
<dbReference type="RefSeq" id="WP_204699340.1">
    <property type="nucleotide sequence ID" value="NZ_JAFBEC010000013.1"/>
</dbReference>
<proteinExistence type="predicted"/>
<name>A0ABS2PGF9_9BACL</name>
<gene>
    <name evidence="1" type="ORF">JOD17_003649</name>
</gene>
<protein>
    <recommendedName>
        <fullName evidence="3">DUF370 domain-containing protein</fullName>
    </recommendedName>
</protein>
<dbReference type="EMBL" id="JAFBEC010000013">
    <property type="protein sequence ID" value="MBM7634530.1"/>
    <property type="molecule type" value="Genomic_DNA"/>
</dbReference>
<accession>A0ABS2PGF9</accession>
<comment type="caution">
    <text evidence="1">The sequence shown here is derived from an EMBL/GenBank/DDBJ whole genome shotgun (WGS) entry which is preliminary data.</text>
</comment>
<keyword evidence="2" id="KW-1185">Reference proteome</keyword>
<dbReference type="Pfam" id="PF04025">
    <property type="entry name" value="RemA-like"/>
    <property type="match status" value="1"/>
</dbReference>
<sequence length="94" mass="10467">MFLHLGGDTVIRSKDVIAILNYDGNESSTYTEDFLAQAVTEYVSHINDEATKAIVVTNDKVYYSPISSMTLMRRSLTELEVLQDDEPSEGSTNT</sequence>